<dbReference type="Pfam" id="PF00995">
    <property type="entry name" value="Sec1"/>
    <property type="match status" value="1"/>
</dbReference>
<dbReference type="InterPro" id="IPR001619">
    <property type="entry name" value="Sec1-like"/>
</dbReference>
<feature type="compositionally biased region" description="Low complexity" evidence="2">
    <location>
        <begin position="542"/>
        <end position="557"/>
    </location>
</feature>
<comment type="caution">
    <text evidence="4">The sequence shown here is derived from an EMBL/GenBank/DDBJ whole genome shotgun (WGS) entry which is preliminary data.</text>
</comment>
<comment type="similarity">
    <text evidence="1">Belongs to the STXBP/unc-18/SEC1 family.</text>
</comment>
<evidence type="ECO:0000313" key="7">
    <source>
        <dbReference type="Proteomes" id="UP000235392"/>
    </source>
</evidence>
<feature type="compositionally biased region" description="Low complexity" evidence="2">
    <location>
        <begin position="702"/>
        <end position="721"/>
    </location>
</feature>
<protein>
    <recommendedName>
        <fullName evidence="8">Sec1-like protein</fullName>
    </recommendedName>
</protein>
<dbReference type="InterPro" id="IPR043127">
    <property type="entry name" value="Sec-1-like_dom3a"/>
</dbReference>
<dbReference type="Gene3D" id="1.25.40.60">
    <property type="match status" value="1"/>
</dbReference>
<dbReference type="Gene3D" id="3.90.830.10">
    <property type="entry name" value="Syntaxin Binding Protein 1, Chain A, domain 2"/>
    <property type="match status" value="1"/>
</dbReference>
<evidence type="ECO:0000256" key="2">
    <source>
        <dbReference type="SAM" id="MobiDB-lite"/>
    </source>
</evidence>
<dbReference type="EMBL" id="PGCJ01000016">
    <property type="protein sequence ID" value="PLW56873.1"/>
    <property type="molecule type" value="Genomic_DNA"/>
</dbReference>
<evidence type="ECO:0008006" key="8">
    <source>
        <dbReference type="Google" id="ProtNLM"/>
    </source>
</evidence>
<name>A0A2N5V2L4_9BASI</name>
<dbReference type="InterPro" id="IPR036045">
    <property type="entry name" value="Sec1-like_sf"/>
</dbReference>
<dbReference type="PIRSF" id="PIRSF005715">
    <property type="entry name" value="VPS45_Sec1"/>
    <property type="match status" value="1"/>
</dbReference>
<dbReference type="Gene3D" id="3.40.50.1910">
    <property type="match status" value="1"/>
</dbReference>
<dbReference type="GO" id="GO:0016192">
    <property type="term" value="P:vesicle-mediated transport"/>
    <property type="evidence" value="ECO:0007669"/>
    <property type="project" value="InterPro"/>
</dbReference>
<proteinExistence type="inferred from homology"/>
<accession>A0A2N5V2L4</accession>
<dbReference type="SUPFAM" id="SSF56815">
    <property type="entry name" value="Sec1/munc18-like (SM) proteins"/>
    <property type="match status" value="1"/>
</dbReference>
<organism evidence="4 7">
    <name type="scientific">Puccinia coronata f. sp. avenae</name>
    <dbReference type="NCBI Taxonomy" id="200324"/>
    <lineage>
        <taxon>Eukaryota</taxon>
        <taxon>Fungi</taxon>
        <taxon>Dikarya</taxon>
        <taxon>Basidiomycota</taxon>
        <taxon>Pucciniomycotina</taxon>
        <taxon>Pucciniomycetes</taxon>
        <taxon>Pucciniales</taxon>
        <taxon>Pucciniaceae</taxon>
        <taxon>Puccinia</taxon>
    </lineage>
</organism>
<dbReference type="InterPro" id="IPR043154">
    <property type="entry name" value="Sec-1-like_dom1"/>
</dbReference>
<gene>
    <name evidence="5" type="ORF">PCANC_01251</name>
    <name evidence="3" type="ORF">PCANC_05058</name>
    <name evidence="4" type="ORF">PCASD_03827</name>
</gene>
<evidence type="ECO:0000313" key="4">
    <source>
        <dbReference type="EMBL" id="PLW44231.1"/>
    </source>
</evidence>
<sequence>MPFSLIELLRKRYLDTIQSVKPANGRWKILVLDKHSQSLVYGVLKTFEILELGVQQIDLIENNRSPSPNLDAIYILAPTAKNIDRIISDFAPPAGSSRKASSSVSNTYAGAHMFFVDALDDLLINRLTSSPAAPFLRQLIELFTNISADEPQVYTLRPPNPRSLLTLYAPPPRSSRDALEGWEDEVCWISRSLINLFATLGEKPYIRYYNPSTTPPLGPAALAQEHLCKRLAASVEKDLADYCDSNQEFPPAADPPRPRGTMFIVERAMDLFSPLLHEFTYQSMCHDLLEITDGNKYTHSYRDQSGEMEEKEHTLGEEDKVWVEVRHMHMKDALDKLITDFKSYASEHGHLANGSSLNDMKDMLASLPHLKESKEKLSLHLSMAETCMELFEKHQLMNIASVEQCCSTGMTSEGRNPKSIVEEMVPLLDDRSISTSNKLRIIALYVLYRDGVPDEDRRRLYQHARLALHEMDAVNNMVFLGANVAKDSGKKRKALFKQPLDENAYDISRFQPLVKLMLQDAISNKLDQSVFPYMGDNPATSASNGAGAASSASAPTSLRSAKPSWQRPRSKAIAANRERLMIFVAGGLTYAEVRAAYEISEAHSKDVIIGSTHICTPKEYISDLASLDRGGSSQGMPAPVFDSKPSSRPPKPRAAEPPRDRLKAADTRYAQENSYAGPQVPLAPVSRRDPQPPAAPSFNQRPPLSTSNLLSAPSSAPSATAGRSPMSSPALGSNASLNSGVVEKDKKKGFFGRIRK</sequence>
<dbReference type="OrthoDB" id="2500524at2759"/>
<feature type="compositionally biased region" description="Basic and acidic residues" evidence="2">
    <location>
        <begin position="653"/>
        <end position="666"/>
    </location>
</feature>
<dbReference type="Proteomes" id="UP000235388">
    <property type="component" value="Unassembled WGS sequence"/>
</dbReference>
<dbReference type="Proteomes" id="UP000235392">
    <property type="component" value="Unassembled WGS sequence"/>
</dbReference>
<feature type="region of interest" description="Disordered" evidence="2">
    <location>
        <begin position="626"/>
        <end position="756"/>
    </location>
</feature>
<dbReference type="InterPro" id="IPR027482">
    <property type="entry name" value="Sec1-like_dom2"/>
</dbReference>
<reference evidence="6 7" key="1">
    <citation type="submission" date="2017-11" db="EMBL/GenBank/DDBJ databases">
        <title>De novo assembly and phasing of dikaryotic genomes from two isolates of Puccinia coronata f. sp. avenae, the causal agent of oat crown rust.</title>
        <authorList>
            <person name="Miller M.E."/>
            <person name="Zhang Y."/>
            <person name="Omidvar V."/>
            <person name="Sperschneider J."/>
            <person name="Schwessinger B."/>
            <person name="Raley C."/>
            <person name="Palmer J.M."/>
            <person name="Garnica D."/>
            <person name="Upadhyaya N."/>
            <person name="Rathjen J."/>
            <person name="Taylor J.M."/>
            <person name="Park R.F."/>
            <person name="Dodds P.N."/>
            <person name="Hirsch C.D."/>
            <person name="Kianian S.F."/>
            <person name="Figueroa M."/>
        </authorList>
    </citation>
    <scope>NUCLEOTIDE SEQUENCE [LARGE SCALE GENOMIC DNA]</scope>
    <source>
        <strain evidence="3">12NC29</strain>
        <strain evidence="4">12SD80</strain>
    </source>
</reference>
<dbReference type="PANTHER" id="PTHR11679">
    <property type="entry name" value="VESICLE PROTEIN SORTING-ASSOCIATED"/>
    <property type="match status" value="1"/>
</dbReference>
<evidence type="ECO:0000256" key="1">
    <source>
        <dbReference type="ARBA" id="ARBA00009884"/>
    </source>
</evidence>
<keyword evidence="6" id="KW-1185">Reference proteome</keyword>
<evidence type="ECO:0000313" key="5">
    <source>
        <dbReference type="EMBL" id="PLW56873.1"/>
    </source>
</evidence>
<evidence type="ECO:0000313" key="3">
    <source>
        <dbReference type="EMBL" id="PLW21317.1"/>
    </source>
</evidence>
<dbReference type="EMBL" id="PGCI01000059">
    <property type="protein sequence ID" value="PLW44231.1"/>
    <property type="molecule type" value="Genomic_DNA"/>
</dbReference>
<dbReference type="EMBL" id="PGCJ01000785">
    <property type="protein sequence ID" value="PLW21317.1"/>
    <property type="molecule type" value="Genomic_DNA"/>
</dbReference>
<dbReference type="AlphaFoldDB" id="A0A2N5V2L4"/>
<dbReference type="STRING" id="200324.A0A2N5V2L4"/>
<feature type="compositionally biased region" description="Polar residues" evidence="2">
    <location>
        <begin position="725"/>
        <end position="739"/>
    </location>
</feature>
<dbReference type="Gene3D" id="3.40.50.2060">
    <property type="match status" value="1"/>
</dbReference>
<evidence type="ECO:0000313" key="6">
    <source>
        <dbReference type="Proteomes" id="UP000235388"/>
    </source>
</evidence>
<feature type="region of interest" description="Disordered" evidence="2">
    <location>
        <begin position="542"/>
        <end position="570"/>
    </location>
</feature>